<dbReference type="Proteomes" id="UP000226192">
    <property type="component" value="Unassembled WGS sequence"/>
</dbReference>
<evidence type="ECO:0000256" key="1">
    <source>
        <dbReference type="ARBA" id="ARBA00004141"/>
    </source>
</evidence>
<dbReference type="STRING" id="1399860.A0A2C5Y057"/>
<dbReference type="AlphaFoldDB" id="A0A2C5Y057"/>
<feature type="transmembrane region" description="Helical" evidence="6">
    <location>
        <begin position="239"/>
        <end position="258"/>
    </location>
</feature>
<dbReference type="GO" id="GO:0005385">
    <property type="term" value="F:zinc ion transmembrane transporter activity"/>
    <property type="evidence" value="ECO:0007669"/>
    <property type="project" value="TreeGrafter"/>
</dbReference>
<evidence type="ECO:0000256" key="3">
    <source>
        <dbReference type="ARBA" id="ARBA00022989"/>
    </source>
</evidence>
<evidence type="ECO:0000313" key="9">
    <source>
        <dbReference type="Proteomes" id="UP000226192"/>
    </source>
</evidence>
<gene>
    <name evidence="8" type="ORF">CDD81_1839</name>
</gene>
<sequence length="497" mass="52610">MHPNVVKALVLFHSAVAAATVDLLPRQTAPPSATSAADVSAITDCHLHGSQLFCMAGDTEYRVRTTSTPTTDIPAQFTGCHTHGPEMFCIGPDGEEVQVEPATDETPGEHGHDHHHEHENDSPSDDSHRHCHFHAGVEHCVGGGKEQEAHQPQCGATRREYNVGLRVGLLFAIMASSALGVFGPIVLHRVLPQKLNLAFIILKQFGTGIILSTAFVHLYTHANLMLTHKCLGEMGYEAITSAIVLAGLFLSFIVEYIGHRIVTAKMKSSALLTAEESSNVLLSSEVVSILVMEAGILFHSLLIGLTLVVAGDSFFITLFIVILFHQVFEGIALGTRIATVGTTLPESSPAVCHYEGDGSAHVHPADKSVGNLPTSEESAPSCSSATGPSSGLSIKKKLSLASLFAFVTPLGMAIGIGVLHKFNGNDRSTLLAIGTLDALSAGILIWVGVVEMWAADWMVGGHGHKAELSDANFPTVCLGAFGLVAGMALMSFLGKWA</sequence>
<dbReference type="PANTHER" id="PTHR11040:SF44">
    <property type="entry name" value="PROTEIN ZNTC-RELATED"/>
    <property type="match status" value="1"/>
</dbReference>
<evidence type="ECO:0000256" key="7">
    <source>
        <dbReference type="SAM" id="SignalP"/>
    </source>
</evidence>
<comment type="subcellular location">
    <subcellularLocation>
        <location evidence="1">Membrane</location>
        <topology evidence="1">Multi-pass membrane protein</topology>
    </subcellularLocation>
</comment>
<organism evidence="8 9">
    <name type="scientific">Ophiocordyceps australis</name>
    <dbReference type="NCBI Taxonomy" id="1399860"/>
    <lineage>
        <taxon>Eukaryota</taxon>
        <taxon>Fungi</taxon>
        <taxon>Dikarya</taxon>
        <taxon>Ascomycota</taxon>
        <taxon>Pezizomycotina</taxon>
        <taxon>Sordariomycetes</taxon>
        <taxon>Hypocreomycetidae</taxon>
        <taxon>Hypocreales</taxon>
        <taxon>Ophiocordycipitaceae</taxon>
        <taxon>Ophiocordyceps</taxon>
    </lineage>
</organism>
<dbReference type="PANTHER" id="PTHR11040">
    <property type="entry name" value="ZINC/IRON TRANSPORTER"/>
    <property type="match status" value="1"/>
</dbReference>
<keyword evidence="4 6" id="KW-0472">Membrane</keyword>
<keyword evidence="9" id="KW-1185">Reference proteome</keyword>
<feature type="transmembrane region" description="Helical" evidence="6">
    <location>
        <begin position="431"/>
        <end position="453"/>
    </location>
</feature>
<evidence type="ECO:0000256" key="6">
    <source>
        <dbReference type="SAM" id="Phobius"/>
    </source>
</evidence>
<reference evidence="8 9" key="1">
    <citation type="submission" date="2017-06" db="EMBL/GenBank/DDBJ databases">
        <title>Ant-infecting Ophiocordyceps genomes reveal a high diversity of potential behavioral manipulation genes and a possible major role for enterotoxins.</title>
        <authorList>
            <person name="De Bekker C."/>
            <person name="Evans H.C."/>
            <person name="Brachmann A."/>
            <person name="Hughes D.P."/>
        </authorList>
    </citation>
    <scope>NUCLEOTIDE SEQUENCE [LARGE SCALE GENOMIC DNA]</scope>
    <source>
        <strain evidence="8 9">Map64</strain>
    </source>
</reference>
<accession>A0A2C5Y057</accession>
<dbReference type="GO" id="GO:0005886">
    <property type="term" value="C:plasma membrane"/>
    <property type="evidence" value="ECO:0007669"/>
    <property type="project" value="TreeGrafter"/>
</dbReference>
<dbReference type="OrthoDB" id="448280at2759"/>
<name>A0A2C5Y057_9HYPO</name>
<feature type="region of interest" description="Disordered" evidence="5">
    <location>
        <begin position="365"/>
        <end position="387"/>
    </location>
</feature>
<protein>
    <recommendedName>
        <fullName evidence="10">Zinc/iron permease</fullName>
    </recommendedName>
</protein>
<evidence type="ECO:0000256" key="5">
    <source>
        <dbReference type="SAM" id="MobiDB-lite"/>
    </source>
</evidence>
<feature type="compositionally biased region" description="Polar residues" evidence="5">
    <location>
        <begin position="371"/>
        <end position="387"/>
    </location>
</feature>
<keyword evidence="7" id="KW-0732">Signal</keyword>
<dbReference type="Pfam" id="PF02535">
    <property type="entry name" value="Zip"/>
    <property type="match status" value="2"/>
</dbReference>
<evidence type="ECO:0000313" key="8">
    <source>
        <dbReference type="EMBL" id="PHH60354.1"/>
    </source>
</evidence>
<dbReference type="EMBL" id="NJET01000151">
    <property type="protein sequence ID" value="PHH60354.1"/>
    <property type="molecule type" value="Genomic_DNA"/>
</dbReference>
<feature type="chain" id="PRO_5012248344" description="Zinc/iron permease" evidence="7">
    <location>
        <begin position="19"/>
        <end position="497"/>
    </location>
</feature>
<feature type="transmembrane region" description="Helical" evidence="6">
    <location>
        <begin position="301"/>
        <end position="324"/>
    </location>
</feature>
<feature type="transmembrane region" description="Helical" evidence="6">
    <location>
        <begin position="167"/>
        <end position="187"/>
    </location>
</feature>
<feature type="compositionally biased region" description="Basic and acidic residues" evidence="5">
    <location>
        <begin position="107"/>
        <end position="128"/>
    </location>
</feature>
<feature type="transmembrane region" description="Helical" evidence="6">
    <location>
        <begin position="398"/>
        <end position="419"/>
    </location>
</feature>
<feature type="transmembrane region" description="Helical" evidence="6">
    <location>
        <begin position="473"/>
        <end position="493"/>
    </location>
</feature>
<feature type="transmembrane region" description="Helical" evidence="6">
    <location>
        <begin position="199"/>
        <end position="219"/>
    </location>
</feature>
<evidence type="ECO:0008006" key="10">
    <source>
        <dbReference type="Google" id="ProtNLM"/>
    </source>
</evidence>
<dbReference type="InterPro" id="IPR003689">
    <property type="entry name" value="ZIP"/>
</dbReference>
<proteinExistence type="predicted"/>
<evidence type="ECO:0000256" key="4">
    <source>
        <dbReference type="ARBA" id="ARBA00023136"/>
    </source>
</evidence>
<feature type="region of interest" description="Disordered" evidence="5">
    <location>
        <begin position="98"/>
        <end position="129"/>
    </location>
</feature>
<comment type="caution">
    <text evidence="8">The sequence shown here is derived from an EMBL/GenBank/DDBJ whole genome shotgun (WGS) entry which is preliminary data.</text>
</comment>
<keyword evidence="2 6" id="KW-0812">Transmembrane</keyword>
<feature type="signal peptide" evidence="7">
    <location>
        <begin position="1"/>
        <end position="18"/>
    </location>
</feature>
<evidence type="ECO:0000256" key="2">
    <source>
        <dbReference type="ARBA" id="ARBA00022692"/>
    </source>
</evidence>
<keyword evidence="3 6" id="KW-1133">Transmembrane helix</keyword>